<gene>
    <name evidence="6" type="ORF">ACFSKU_03900</name>
</gene>
<reference evidence="7" key="1">
    <citation type="journal article" date="2019" name="Int. J. Syst. Evol. Microbiol.">
        <title>The Global Catalogue of Microorganisms (GCM) 10K type strain sequencing project: providing services to taxonomists for standard genome sequencing and annotation.</title>
        <authorList>
            <consortium name="The Broad Institute Genomics Platform"/>
            <consortium name="The Broad Institute Genome Sequencing Center for Infectious Disease"/>
            <person name="Wu L."/>
            <person name="Ma J."/>
        </authorList>
    </citation>
    <scope>NUCLEOTIDE SEQUENCE [LARGE SCALE GENOMIC DNA]</scope>
    <source>
        <strain evidence="7">JCM 16545</strain>
    </source>
</reference>
<keyword evidence="2" id="KW-0547">Nucleotide-binding</keyword>
<dbReference type="Pfam" id="PF19279">
    <property type="entry name" value="YegS_C"/>
    <property type="match status" value="1"/>
</dbReference>
<evidence type="ECO:0000256" key="4">
    <source>
        <dbReference type="ARBA" id="ARBA00022840"/>
    </source>
</evidence>
<comment type="caution">
    <text evidence="6">The sequence shown here is derived from an EMBL/GenBank/DDBJ whole genome shotgun (WGS) entry which is preliminary data.</text>
</comment>
<evidence type="ECO:0000256" key="2">
    <source>
        <dbReference type="ARBA" id="ARBA00022741"/>
    </source>
</evidence>
<dbReference type="GO" id="GO:0016301">
    <property type="term" value="F:kinase activity"/>
    <property type="evidence" value="ECO:0007669"/>
    <property type="project" value="UniProtKB-KW"/>
</dbReference>
<keyword evidence="1 6" id="KW-0808">Transferase</keyword>
<accession>A0ABW4WUZ5</accession>
<dbReference type="EMBL" id="JBHUHV010000014">
    <property type="protein sequence ID" value="MFD2066013.1"/>
    <property type="molecule type" value="Genomic_DNA"/>
</dbReference>
<dbReference type="Pfam" id="PF00781">
    <property type="entry name" value="DAGK_cat"/>
    <property type="match status" value="1"/>
</dbReference>
<dbReference type="EC" id="2.7.1.-" evidence="6"/>
<keyword evidence="4" id="KW-0067">ATP-binding</keyword>
<evidence type="ECO:0000313" key="7">
    <source>
        <dbReference type="Proteomes" id="UP001597369"/>
    </source>
</evidence>
<keyword evidence="7" id="KW-1185">Reference proteome</keyword>
<protein>
    <submittedName>
        <fullName evidence="6">Diacylglycerol/lipid kinase family protein</fullName>
        <ecNumber evidence="6">2.7.1.-</ecNumber>
    </submittedName>
</protein>
<dbReference type="PANTHER" id="PTHR12358">
    <property type="entry name" value="SPHINGOSINE KINASE"/>
    <property type="match status" value="1"/>
</dbReference>
<evidence type="ECO:0000256" key="3">
    <source>
        <dbReference type="ARBA" id="ARBA00022777"/>
    </source>
</evidence>
<proteinExistence type="predicted"/>
<dbReference type="Gene3D" id="2.60.200.40">
    <property type="match status" value="1"/>
</dbReference>
<evidence type="ECO:0000313" key="6">
    <source>
        <dbReference type="EMBL" id="MFD2066013.1"/>
    </source>
</evidence>
<dbReference type="InterPro" id="IPR016064">
    <property type="entry name" value="NAD/diacylglycerol_kinase_sf"/>
</dbReference>
<evidence type="ECO:0000259" key="5">
    <source>
        <dbReference type="PROSITE" id="PS50146"/>
    </source>
</evidence>
<dbReference type="PROSITE" id="PS50146">
    <property type="entry name" value="DAGK"/>
    <property type="match status" value="1"/>
</dbReference>
<evidence type="ECO:0000256" key="1">
    <source>
        <dbReference type="ARBA" id="ARBA00022679"/>
    </source>
</evidence>
<dbReference type="InterPro" id="IPR017438">
    <property type="entry name" value="ATP-NAD_kinase_N"/>
</dbReference>
<dbReference type="InterPro" id="IPR050187">
    <property type="entry name" value="Lipid_Phosphate_FormReg"/>
</dbReference>
<sequence length="303" mass="33700">MEEPTTHRHILFVINPIAGDIDKEELEEDIEDICLEHGIEYEIYKTTGDRDKEIIKERIQQRQYDAVYAIGGDGTVSIVASLLIGSALPLGIIPLGSGNGLSKDLGIPQDTEEALRMIYSHTIKSIDTLEINGHISIHLSDLGFNALVVKNFCEGGRRGPGAYAWIAMQEYLGYEPKSYKIETDNDTFEGKAFMVTIANANAFGSNANINPNGVINDGQFEICLIEPFPKAAGIGILYKLYTDSIDDSVYSRRLSCKRATIYNLDNEVVHVDGEPVQMEQRIDVQMHTQSLNVVLPLFDDEEE</sequence>
<dbReference type="SMART" id="SM00046">
    <property type="entry name" value="DAGKc"/>
    <property type="match status" value="1"/>
</dbReference>
<dbReference type="InterPro" id="IPR045540">
    <property type="entry name" value="YegS/DAGK_C"/>
</dbReference>
<name>A0ABW4WUZ5_9BACT</name>
<dbReference type="SUPFAM" id="SSF111331">
    <property type="entry name" value="NAD kinase/diacylglycerol kinase-like"/>
    <property type="match status" value="1"/>
</dbReference>
<dbReference type="RefSeq" id="WP_229962151.1">
    <property type="nucleotide sequence ID" value="NZ_JAJJWI010000019.1"/>
</dbReference>
<keyword evidence="3 6" id="KW-0418">Kinase</keyword>
<dbReference type="Proteomes" id="UP001597369">
    <property type="component" value="Unassembled WGS sequence"/>
</dbReference>
<feature type="domain" description="DAGKc" evidence="5">
    <location>
        <begin position="5"/>
        <end position="135"/>
    </location>
</feature>
<organism evidence="6 7">
    <name type="scientific">Pontibacter silvestris</name>
    <dbReference type="NCBI Taxonomy" id="2305183"/>
    <lineage>
        <taxon>Bacteria</taxon>
        <taxon>Pseudomonadati</taxon>
        <taxon>Bacteroidota</taxon>
        <taxon>Cytophagia</taxon>
        <taxon>Cytophagales</taxon>
        <taxon>Hymenobacteraceae</taxon>
        <taxon>Pontibacter</taxon>
    </lineage>
</organism>
<dbReference type="InterPro" id="IPR001206">
    <property type="entry name" value="Diacylglycerol_kinase_cat_dom"/>
</dbReference>
<dbReference type="PANTHER" id="PTHR12358:SF106">
    <property type="entry name" value="LIPID KINASE YEGS"/>
    <property type="match status" value="1"/>
</dbReference>
<dbReference type="Gene3D" id="3.40.50.10330">
    <property type="entry name" value="Probable inorganic polyphosphate/atp-NAD kinase, domain 1"/>
    <property type="match status" value="1"/>
</dbReference>